<protein>
    <submittedName>
        <fullName evidence="2">Uncharacterized protein</fullName>
    </submittedName>
</protein>
<evidence type="ECO:0000313" key="3">
    <source>
        <dbReference type="Proteomes" id="UP001283361"/>
    </source>
</evidence>
<feature type="compositionally biased region" description="Basic and acidic residues" evidence="1">
    <location>
        <begin position="95"/>
        <end position="106"/>
    </location>
</feature>
<gene>
    <name evidence="2" type="ORF">RRG08_066239</name>
</gene>
<name>A0AAE1BD97_9GAST</name>
<reference evidence="2" key="1">
    <citation type="journal article" date="2023" name="G3 (Bethesda)">
        <title>A reference genome for the long-term kleptoplast-retaining sea slug Elysia crispata morphotype clarki.</title>
        <authorList>
            <person name="Eastman K.E."/>
            <person name="Pendleton A.L."/>
            <person name="Shaikh M.A."/>
            <person name="Suttiyut T."/>
            <person name="Ogas R."/>
            <person name="Tomko P."/>
            <person name="Gavelis G."/>
            <person name="Widhalm J.R."/>
            <person name="Wisecaver J.H."/>
        </authorList>
    </citation>
    <scope>NUCLEOTIDE SEQUENCE</scope>
    <source>
        <strain evidence="2">ECLA1</strain>
    </source>
</reference>
<evidence type="ECO:0000256" key="1">
    <source>
        <dbReference type="SAM" id="MobiDB-lite"/>
    </source>
</evidence>
<accession>A0AAE1BD97</accession>
<feature type="region of interest" description="Disordered" evidence="1">
    <location>
        <begin position="95"/>
        <end position="116"/>
    </location>
</feature>
<dbReference type="Proteomes" id="UP001283361">
    <property type="component" value="Unassembled WGS sequence"/>
</dbReference>
<organism evidence="2 3">
    <name type="scientific">Elysia crispata</name>
    <name type="common">lettuce slug</name>
    <dbReference type="NCBI Taxonomy" id="231223"/>
    <lineage>
        <taxon>Eukaryota</taxon>
        <taxon>Metazoa</taxon>
        <taxon>Spiralia</taxon>
        <taxon>Lophotrochozoa</taxon>
        <taxon>Mollusca</taxon>
        <taxon>Gastropoda</taxon>
        <taxon>Heterobranchia</taxon>
        <taxon>Euthyneura</taxon>
        <taxon>Panpulmonata</taxon>
        <taxon>Sacoglossa</taxon>
        <taxon>Placobranchoidea</taxon>
        <taxon>Plakobranchidae</taxon>
        <taxon>Elysia</taxon>
    </lineage>
</organism>
<keyword evidence="3" id="KW-1185">Reference proteome</keyword>
<evidence type="ECO:0000313" key="2">
    <source>
        <dbReference type="EMBL" id="KAK3804003.1"/>
    </source>
</evidence>
<comment type="caution">
    <text evidence="2">The sequence shown here is derived from an EMBL/GenBank/DDBJ whole genome shotgun (WGS) entry which is preliminary data.</text>
</comment>
<sequence length="236" mass="26202">MFGRPDNLIAEDSLVADGVSSDIEFSAIFHTACASSQPRKIDKSPRIDMSQSSVSKKLMLLAPSRASPKQDNLDVFKCCAGPKVILPHLVYETRQTHRGGESKPEPSETWPPKQDYHFDPLDPRCDPKHGICSDLHSEPPECGQAETRNRKATDYNTINNNVPEKTEVRDSKLMPAWAINENSAGLKLAKSATTTWTPRRATSSRFPQQSGLEFQGIRLLGFHEKLGSGYKACHIL</sequence>
<proteinExistence type="predicted"/>
<dbReference type="EMBL" id="JAWDGP010000067">
    <property type="protein sequence ID" value="KAK3804003.1"/>
    <property type="molecule type" value="Genomic_DNA"/>
</dbReference>
<dbReference type="AlphaFoldDB" id="A0AAE1BD97"/>